<gene>
    <name evidence="2" type="primary">yybI</name>
    <name evidence="2" type="ORF">J43TS3_31960</name>
</gene>
<protein>
    <recommendedName>
        <fullName evidence="4">VCBS repeat-containing protein</fullName>
    </recommendedName>
</protein>
<dbReference type="RefSeq" id="WP_212922048.1">
    <property type="nucleotide sequence ID" value="NZ_BORP01000008.1"/>
</dbReference>
<organism evidence="2 3">
    <name type="scientific">Ornithinibacillus bavariensis</name>
    <dbReference type="NCBI Taxonomy" id="545502"/>
    <lineage>
        <taxon>Bacteria</taxon>
        <taxon>Bacillati</taxon>
        <taxon>Bacillota</taxon>
        <taxon>Bacilli</taxon>
        <taxon>Bacillales</taxon>
        <taxon>Bacillaceae</taxon>
        <taxon>Ornithinibacillus</taxon>
    </lineage>
</organism>
<comment type="caution">
    <text evidence="2">The sequence shown here is derived from an EMBL/GenBank/DDBJ whole genome shotgun (WGS) entry which is preliminary data.</text>
</comment>
<dbReference type="EMBL" id="BORP01000008">
    <property type="protein sequence ID" value="GIO28585.1"/>
    <property type="molecule type" value="Genomic_DNA"/>
</dbReference>
<accession>A0A920C784</accession>
<feature type="chain" id="PRO_5036696226" description="VCBS repeat-containing protein" evidence="1">
    <location>
        <begin position="25"/>
        <end position="253"/>
    </location>
</feature>
<dbReference type="Proteomes" id="UP000676917">
    <property type="component" value="Unassembled WGS sequence"/>
</dbReference>
<feature type="signal peptide" evidence="1">
    <location>
        <begin position="1"/>
        <end position="24"/>
    </location>
</feature>
<dbReference type="SUPFAM" id="SSF69318">
    <property type="entry name" value="Integrin alpha N-terminal domain"/>
    <property type="match status" value="1"/>
</dbReference>
<evidence type="ECO:0000256" key="1">
    <source>
        <dbReference type="SAM" id="SignalP"/>
    </source>
</evidence>
<evidence type="ECO:0000313" key="2">
    <source>
        <dbReference type="EMBL" id="GIO28585.1"/>
    </source>
</evidence>
<dbReference type="InterPro" id="IPR028994">
    <property type="entry name" value="Integrin_alpha_N"/>
</dbReference>
<proteinExistence type="predicted"/>
<reference evidence="2" key="1">
    <citation type="submission" date="2021-03" db="EMBL/GenBank/DDBJ databases">
        <title>Antimicrobial resistance genes in bacteria isolated from Japanese honey, and their potential for conferring macrolide and lincosamide resistance in the American foulbrood pathogen Paenibacillus larvae.</title>
        <authorList>
            <person name="Okamoto M."/>
            <person name="Kumagai M."/>
            <person name="Kanamori H."/>
            <person name="Takamatsu D."/>
        </authorList>
    </citation>
    <scope>NUCLEOTIDE SEQUENCE</scope>
    <source>
        <strain evidence="2">J43TS3</strain>
    </source>
</reference>
<keyword evidence="1" id="KW-0732">Signal</keyword>
<evidence type="ECO:0008006" key="4">
    <source>
        <dbReference type="Google" id="ProtNLM"/>
    </source>
</evidence>
<dbReference type="AlphaFoldDB" id="A0A920C784"/>
<name>A0A920C784_9BACI</name>
<evidence type="ECO:0000313" key="3">
    <source>
        <dbReference type="Proteomes" id="UP000676917"/>
    </source>
</evidence>
<sequence>MRNIVQVVLLTLLLIGSVNYSSNAENNKKQYEHQIIKTYEEDVTGDGLKEIVELKGVLFSPDSKYYRDIVAVITSSENHVWEIPYMGGYDPKLTFIDLNHDKVNDIFFQSPTGGSGGLYQYHLHTLVQNKLLEIPLPEQPFVKGKFLENFKLEITISPNTEPTIINIEKRANEYIRLGIYNKEGKLLKETSAMVDPIAFFEPKLISKSKGYGLKSYQQVSGAYHADQIGTVESLWYFDRDKWILLQTKWMPSN</sequence>
<keyword evidence="3" id="KW-1185">Reference proteome</keyword>